<keyword evidence="1" id="KW-1133">Transmembrane helix</keyword>
<proteinExistence type="predicted"/>
<evidence type="ECO:0000256" key="1">
    <source>
        <dbReference type="SAM" id="Phobius"/>
    </source>
</evidence>
<dbReference type="SUPFAM" id="SSF82693">
    <property type="entry name" value="Multidrug efflux transporter AcrB pore domain, PN1, PN2, PC1 and PC2 subdomains"/>
    <property type="match status" value="3"/>
</dbReference>
<dbReference type="RefSeq" id="WP_109907460.1">
    <property type="nucleotide sequence ID" value="NZ_QGLE01000012.1"/>
</dbReference>
<dbReference type="PRINTS" id="PR00702">
    <property type="entry name" value="ACRIFLAVINRP"/>
</dbReference>
<dbReference type="Pfam" id="PF00873">
    <property type="entry name" value="ACR_tran"/>
    <property type="match status" value="1"/>
</dbReference>
<feature type="transmembrane region" description="Helical" evidence="1">
    <location>
        <begin position="880"/>
        <end position="900"/>
    </location>
</feature>
<protein>
    <submittedName>
        <fullName evidence="2">Multidrug transporter AcrB</fullName>
    </submittedName>
</protein>
<reference evidence="2 3" key="1">
    <citation type="submission" date="2018-05" db="EMBL/GenBank/DDBJ databases">
        <title>Zavarzinia sp. HR-AS.</title>
        <authorList>
            <person name="Lee Y."/>
            <person name="Jeon C.O."/>
        </authorList>
    </citation>
    <scope>NUCLEOTIDE SEQUENCE [LARGE SCALE GENOMIC DNA]</scope>
    <source>
        <strain evidence="2 3">HR-AS</strain>
    </source>
</reference>
<dbReference type="OrthoDB" id="9806532at2"/>
<feature type="transmembrane region" description="Helical" evidence="1">
    <location>
        <begin position="851"/>
        <end position="873"/>
    </location>
</feature>
<feature type="transmembrane region" description="Helical" evidence="1">
    <location>
        <begin position="513"/>
        <end position="539"/>
    </location>
</feature>
<name>A0A317DXN9_9PROT</name>
<dbReference type="GO" id="GO:0005886">
    <property type="term" value="C:plasma membrane"/>
    <property type="evidence" value="ECO:0007669"/>
    <property type="project" value="TreeGrafter"/>
</dbReference>
<sequence length="1026" mass="109695">MGGIGGFAVRQWQFTLVVFAMLAAMGVSALLSIPRAEDPNFPTPIVSVTAVLPGADPLDNEKLVTDAIEDAVSGLDDIDKIESKSRDGVANVTVHFEWGSDTERKYDQVVREINAIRPTLPEGLVRLDIKKIETSMTNFVQIALVSDTAPARELEERARVLKDMLDRVDGVRETEVWGEPRTEVRVALDLGRLAALGLPASAVADALKAEGASVPIGSIHAGARRFNVKATGDFKTLDDVANTVITAHDGTIVKVSDVAEVSWSADEPNHITRYNGHPAVFVTANQKDGQNIFAMRDAVYALLDQFETELPPNITLERGFDQSVSVDHRLSNLARDFAIALGLVLITLLPLGFRASIVVMLSIPLSLAIGVSILKMTGFSLNQLSIAGFVLALGLLVDDSIVVTENIARHLREGMDRTKAAIAGTSQIAVAVLGCTATLMLAFVPLLFLPEGAGKFIRSLPVSVLYTVGASLFVSLTIIPFLASRILSRHEDPEGNALLRGIMKGIHTVYRPLLHVALGRPLVTCILAAGLFAGSIMLVPRIGFSLFPPADSRQFVIDVDLPDGSPLAETDAAVRYAEREVAATPGVRWVMSNAGHGNPRIFYNIIPREDDPTHGALFVELDHWDSRTSPAVIDELRSRLDRYPGAQMVVRIFQNGPPIEAPVAMRLTGPNLETLKTLAAETTRIIESVPGTRDVINPLRLDRTDLNLGIDTAKAGVLGVPAGAVDRTVRLALAGEEVASFREADGDDYPVVVRAPLATRHEMDALGTIYIPTATGATPLASVTSPHFEAGPARIDRFDRERSVTVTAFTQTGYNTERVTGEIQQALKAMQLPPGYRLALGGEAEARQKSFAGLSDAILVAVFGILAVLILEFRSFASTAVVAGVIPLGVIGGILGLYLTGYTLSFTAVVGFIALIGIEIKNSILLVDFTTQLRRQGVGLKEAIEQAGEIRFLPVLLTSMTAVGGLMPLAVEGSGLYSPLAIVIIGGLVTSTFLSRLVTPAMYLLLAPKTLPDDQMLPAASPAAGE</sequence>
<dbReference type="AlphaFoldDB" id="A0A317DXN9"/>
<dbReference type="Gene3D" id="3.30.70.1440">
    <property type="entry name" value="Multidrug efflux transporter AcrB pore domain"/>
    <property type="match status" value="1"/>
</dbReference>
<keyword evidence="3" id="KW-1185">Reference proteome</keyword>
<dbReference type="PANTHER" id="PTHR32063:SF24">
    <property type="entry name" value="CATION EFFLUX SYSTEM (ACRB_ACRD_ACRF FAMILY)"/>
    <property type="match status" value="1"/>
</dbReference>
<gene>
    <name evidence="2" type="ORF">DKG74_17425</name>
</gene>
<dbReference type="Gene3D" id="3.30.2090.10">
    <property type="entry name" value="Multidrug efflux transporter AcrB TolC docking domain, DN and DC subdomains"/>
    <property type="match status" value="2"/>
</dbReference>
<dbReference type="Gene3D" id="3.30.70.1320">
    <property type="entry name" value="Multidrug efflux transporter AcrB pore domain like"/>
    <property type="match status" value="1"/>
</dbReference>
<dbReference type="GO" id="GO:0042910">
    <property type="term" value="F:xenobiotic transmembrane transporter activity"/>
    <property type="evidence" value="ECO:0007669"/>
    <property type="project" value="TreeGrafter"/>
</dbReference>
<dbReference type="SUPFAM" id="SSF82714">
    <property type="entry name" value="Multidrug efflux transporter AcrB TolC docking domain, DN and DC subdomains"/>
    <property type="match status" value="2"/>
</dbReference>
<feature type="transmembrane region" description="Helical" evidence="1">
    <location>
        <begin position="420"/>
        <end position="444"/>
    </location>
</feature>
<feature type="transmembrane region" description="Helical" evidence="1">
    <location>
        <begin position="976"/>
        <end position="999"/>
    </location>
</feature>
<feature type="transmembrane region" description="Helical" evidence="1">
    <location>
        <begin position="337"/>
        <end position="363"/>
    </location>
</feature>
<dbReference type="Proteomes" id="UP000245461">
    <property type="component" value="Unassembled WGS sequence"/>
</dbReference>
<feature type="transmembrane region" description="Helical" evidence="1">
    <location>
        <begin position="906"/>
        <end position="929"/>
    </location>
</feature>
<evidence type="ECO:0000313" key="3">
    <source>
        <dbReference type="Proteomes" id="UP000245461"/>
    </source>
</evidence>
<feature type="transmembrane region" description="Helical" evidence="1">
    <location>
        <begin position="12"/>
        <end position="33"/>
    </location>
</feature>
<feature type="transmembrane region" description="Helical" evidence="1">
    <location>
        <begin position="464"/>
        <end position="483"/>
    </location>
</feature>
<dbReference type="SUPFAM" id="SSF82866">
    <property type="entry name" value="Multidrug efflux transporter AcrB transmembrane domain"/>
    <property type="match status" value="2"/>
</dbReference>
<dbReference type="Gene3D" id="1.20.1640.10">
    <property type="entry name" value="Multidrug efflux transporter AcrB transmembrane domain"/>
    <property type="match status" value="2"/>
</dbReference>
<dbReference type="EMBL" id="QGLE01000012">
    <property type="protein sequence ID" value="PWR19261.1"/>
    <property type="molecule type" value="Genomic_DNA"/>
</dbReference>
<feature type="transmembrane region" description="Helical" evidence="1">
    <location>
        <begin position="383"/>
        <end position="408"/>
    </location>
</feature>
<keyword evidence="1" id="KW-0472">Membrane</keyword>
<dbReference type="InterPro" id="IPR001036">
    <property type="entry name" value="Acrflvin-R"/>
</dbReference>
<dbReference type="InterPro" id="IPR027463">
    <property type="entry name" value="AcrB_DN_DC_subdom"/>
</dbReference>
<dbReference type="Gene3D" id="3.30.70.1430">
    <property type="entry name" value="Multidrug efflux transporter AcrB pore domain"/>
    <property type="match status" value="2"/>
</dbReference>
<comment type="caution">
    <text evidence="2">The sequence shown here is derived from an EMBL/GenBank/DDBJ whole genome shotgun (WGS) entry which is preliminary data.</text>
</comment>
<evidence type="ECO:0000313" key="2">
    <source>
        <dbReference type="EMBL" id="PWR19261.1"/>
    </source>
</evidence>
<dbReference type="PANTHER" id="PTHR32063">
    <property type="match status" value="1"/>
</dbReference>
<organism evidence="2 3">
    <name type="scientific">Zavarzinia aquatilis</name>
    <dbReference type="NCBI Taxonomy" id="2211142"/>
    <lineage>
        <taxon>Bacteria</taxon>
        <taxon>Pseudomonadati</taxon>
        <taxon>Pseudomonadota</taxon>
        <taxon>Alphaproteobacteria</taxon>
        <taxon>Rhodospirillales</taxon>
        <taxon>Zavarziniaceae</taxon>
        <taxon>Zavarzinia</taxon>
    </lineage>
</organism>
<accession>A0A317DXN9</accession>
<keyword evidence="1" id="KW-0812">Transmembrane</keyword>
<feature type="transmembrane region" description="Helical" evidence="1">
    <location>
        <begin position="950"/>
        <end position="970"/>
    </location>
</feature>